<evidence type="ECO:0000259" key="1">
    <source>
        <dbReference type="PROSITE" id="PS50835"/>
    </source>
</evidence>
<dbReference type="NCBIfam" id="TIGR04131">
    <property type="entry name" value="Bac_Flav_CTERM"/>
    <property type="match status" value="1"/>
</dbReference>
<feature type="domain" description="Ig-like" evidence="1">
    <location>
        <begin position="216"/>
        <end position="330"/>
    </location>
</feature>
<gene>
    <name evidence="2" type="ORF">J4051_03710</name>
</gene>
<dbReference type="PROSITE" id="PS50835">
    <property type="entry name" value="IG_LIKE"/>
    <property type="match status" value="1"/>
</dbReference>
<evidence type="ECO:0000313" key="3">
    <source>
        <dbReference type="Proteomes" id="UP000681315"/>
    </source>
</evidence>
<dbReference type="InterPro" id="IPR049804">
    <property type="entry name" value="Choice_anch_L"/>
</dbReference>
<proteinExistence type="predicted"/>
<dbReference type="NCBIfam" id="NF038133">
    <property type="entry name" value="choice_anch_L"/>
    <property type="match status" value="1"/>
</dbReference>
<comment type="caution">
    <text evidence="2">The sequence shown here is derived from an EMBL/GenBank/DDBJ whole genome shotgun (WGS) entry which is preliminary data.</text>
</comment>
<dbReference type="InterPro" id="IPR026341">
    <property type="entry name" value="T9SS_type_B"/>
</dbReference>
<dbReference type="InterPro" id="IPR007110">
    <property type="entry name" value="Ig-like_dom"/>
</dbReference>
<reference evidence="2 3" key="1">
    <citation type="submission" date="2021-03" db="EMBL/GenBank/DDBJ databases">
        <title>Gelidibacter sp. nov., isolated from costal sediment.</title>
        <authorList>
            <person name="Lun K.-Y."/>
        </authorList>
    </citation>
    <scope>NUCLEOTIDE SEQUENCE [LARGE SCALE GENOMIC DNA]</scope>
    <source>
        <strain evidence="2 3">DF109</strain>
    </source>
</reference>
<sequence>MLSAQQISTTNTMSLEALIQNTLGQGCVEISNISSRINGAPDNISSFGRFSKENSNFPFQNGLILTTGNVLSAGNVLNTNPLIEGTTSWGTDPDLETALGIAGTMNATSIEFDFISASNQIAFRYILASEEYLGTNPCIYSDGFAFLIKEAGSPSPYANIAIIPGTSTPVNTTTIRPEIVGHCPAENPNYFHDYNDGDTNYNGRTTVLTATANIKPNVAYHIKLVVADQKDPFYDSAVFIEGNSFNATVDLGPDITTCATSTILNGSIDNPLATYKWFRNGTLIAGANTPMLTVNQSGNYKVSASVKLNNKTCEIEDDIVITLNAQKTLANIPDYILCDDPSNNGREIFDLSSRTNQVLTLLPPSNYNISYHFSPEEAEAGNNPILSPIQNRESPQIIFIRIQDIDNGCLTFSGVRLIVNPFPTVTAPDPLIVCDTDGTSDGITEIDLRQMDSELTNDTPNLFVSYHLNAIDASSGDNPVVSPYTNSNQNHTFHIRVYDGNTGCFSTTTLNVSVVNPPKAAIDKPYINACEYGGTGFETFDLTSLIDDLLDNLTDIPENFYESEEDAEAGINPIANTTNYQNIVSELQTVYLKIIDGITGCFTIVPIELHTNIVITGFVLADFNGCDDASLDGIVDFDLLEVESQLLNGYEGFEAIFYESQTDQENSMNALDKNVPYTVDSNIPPIPHPLYITVSGDDCDNFLTINLIVNPPITLQNLDPVIYCDTDQDGVANILLETFDAYVSQGVNGANVRYFETEEDALNNEPTLDPQIYNEGNPITIYARVTNTMTTCYDVTPLTIQIELPPEIIGDAEITECDDDLDGYYFVDLTSKIPELVADTTGLTISFHNNYNLALSGDDPIPNPENYNSPTQYIAVRVEDDITGCASIANLNVYINTLPQFIPISNFENCEAAGNPIADFYFYEKDEEILNGQTGKHVLYFRTSEDAENRVNVIDKFAPYPNTSSPQTVYVRVEATTDPGCYGTASFALEVGSLPPFNAPEDEFICDDLSNDEIVTFDLNTKISEISKGINEPIDITLYTSEEDAKDNVNPITDLTNYTNTVNPQPIFARIENGTYCHALTKFSINVVQLPAVTTPSDLVACDIDADGSVIFDLTVVEIDVLDLRQDNIIITYHESLEGAETDSQIIPNPENYKNTSINQTVYIKINNTVSNCFVNLPINLKVNLPPEINDFKNHLICSNPENSFNLITIDNLITPESNISLSYYSTQKDADDDENAISTDYIYTTTNDRIYARLENSVTGCISFYDFYLVVLPLPLANTPDDLENCDDDFDGLFAFDLSQQTNTILGNSQNLNNYDVSYHDSQRSANSGTNPLENIYSATDGQIIYVRVTNVTTGCFSTTQFSAIVHPRPFVTITDQILCIDNLPLVVNAITNNTADTYLWSTGATTPEIDITNIGTYSVMVTSSFGCQTFQEFEVMASESATIDATETVDFSDPNNITITISGIGNYLYSLDDGPPQESNIFRNVTLGYHTIAIIDLNGCAKTNKEVVVIDAPKFVTPNNDGYFDTWHISGIETLPGSVINIFDRYGKHITTLTSSSQGWDGTYNGQIMPSSDYWFVGKIKKNDNIFEVKGHFALKL</sequence>
<dbReference type="EMBL" id="JAGEVG010000003">
    <property type="protein sequence ID" value="MBO3097361.1"/>
    <property type="molecule type" value="Genomic_DNA"/>
</dbReference>
<accession>A0ABS3SNS2</accession>
<name>A0ABS3SNS2_9FLAO</name>
<keyword evidence="3" id="KW-1185">Reference proteome</keyword>
<organism evidence="2 3">
    <name type="scientific">Gelidibacter pelagius</name>
    <dbReference type="NCBI Taxonomy" id="2819985"/>
    <lineage>
        <taxon>Bacteria</taxon>
        <taxon>Pseudomonadati</taxon>
        <taxon>Bacteroidota</taxon>
        <taxon>Flavobacteriia</taxon>
        <taxon>Flavobacteriales</taxon>
        <taxon>Flavobacteriaceae</taxon>
        <taxon>Gelidibacter</taxon>
    </lineage>
</organism>
<evidence type="ECO:0000313" key="2">
    <source>
        <dbReference type="EMBL" id="MBO3097361.1"/>
    </source>
</evidence>
<protein>
    <submittedName>
        <fullName evidence="2">T9SS type B sorting domain-containing protein</fullName>
    </submittedName>
</protein>
<dbReference type="Proteomes" id="UP000681315">
    <property type="component" value="Unassembled WGS sequence"/>
</dbReference>
<dbReference type="Pfam" id="PF13585">
    <property type="entry name" value="CHU_C"/>
    <property type="match status" value="1"/>
</dbReference>